<evidence type="ECO:0000313" key="2">
    <source>
        <dbReference type="Proteomes" id="UP000697710"/>
    </source>
</evidence>
<feature type="non-terminal residue" evidence="1">
    <location>
        <position position="1"/>
    </location>
</feature>
<dbReference type="InterPro" id="IPR036465">
    <property type="entry name" value="vWFA_dom_sf"/>
</dbReference>
<dbReference type="Proteomes" id="UP000697710">
    <property type="component" value="Unassembled WGS sequence"/>
</dbReference>
<sequence>AKVTGHRVVVLITDGEETCGGDPATAVEALAKSGVETRVDIVGFAIDEADLKNTFRYWASLGGGRFHDAADAGTLGASLIEALRTPFHVLDASGSIVADGLVGGEPVPLPAGEYRIRLQAHPPVEHPATVSSGKETRVTLVP</sequence>
<dbReference type="EMBL" id="JAGQHR010000865">
    <property type="protein sequence ID" value="MCA9729845.1"/>
    <property type="molecule type" value="Genomic_DNA"/>
</dbReference>
<reference evidence="1" key="2">
    <citation type="journal article" date="2021" name="Microbiome">
        <title>Successional dynamics and alternative stable states in a saline activated sludge microbial community over 9 years.</title>
        <authorList>
            <person name="Wang Y."/>
            <person name="Ye J."/>
            <person name="Ju F."/>
            <person name="Liu L."/>
            <person name="Boyd J.A."/>
            <person name="Deng Y."/>
            <person name="Parks D.H."/>
            <person name="Jiang X."/>
            <person name="Yin X."/>
            <person name="Woodcroft B.J."/>
            <person name="Tyson G.W."/>
            <person name="Hugenholtz P."/>
            <person name="Polz M.F."/>
            <person name="Zhang T."/>
        </authorList>
    </citation>
    <scope>NUCLEOTIDE SEQUENCE</scope>
    <source>
        <strain evidence="1">HKST-UBA01</strain>
    </source>
</reference>
<evidence type="ECO:0000313" key="1">
    <source>
        <dbReference type="EMBL" id="MCA9729845.1"/>
    </source>
</evidence>
<dbReference type="AlphaFoldDB" id="A0A956M4F9"/>
<dbReference type="SUPFAM" id="SSF53300">
    <property type="entry name" value="vWA-like"/>
    <property type="match status" value="1"/>
</dbReference>
<dbReference type="Gene3D" id="3.40.50.410">
    <property type="entry name" value="von Willebrand factor, type A domain"/>
    <property type="match status" value="1"/>
</dbReference>
<name>A0A956M4F9_UNCEI</name>
<gene>
    <name evidence="1" type="ORF">KC729_19330</name>
</gene>
<comment type="caution">
    <text evidence="1">The sequence shown here is derived from an EMBL/GenBank/DDBJ whole genome shotgun (WGS) entry which is preliminary data.</text>
</comment>
<protein>
    <recommendedName>
        <fullName evidence="3">VWA domain-containing protein</fullName>
    </recommendedName>
</protein>
<reference evidence="1" key="1">
    <citation type="submission" date="2020-04" db="EMBL/GenBank/DDBJ databases">
        <authorList>
            <person name="Zhang T."/>
        </authorList>
    </citation>
    <scope>NUCLEOTIDE SEQUENCE</scope>
    <source>
        <strain evidence="1">HKST-UBA01</strain>
    </source>
</reference>
<accession>A0A956M4F9</accession>
<proteinExistence type="predicted"/>
<evidence type="ECO:0008006" key="3">
    <source>
        <dbReference type="Google" id="ProtNLM"/>
    </source>
</evidence>
<organism evidence="1 2">
    <name type="scientific">Eiseniibacteriota bacterium</name>
    <dbReference type="NCBI Taxonomy" id="2212470"/>
    <lineage>
        <taxon>Bacteria</taxon>
        <taxon>Candidatus Eiseniibacteriota</taxon>
    </lineage>
</organism>